<dbReference type="GeneID" id="94432605"/>
<evidence type="ECO:0000313" key="2">
    <source>
        <dbReference type="Proteomes" id="UP000221165"/>
    </source>
</evidence>
<reference evidence="1 2" key="1">
    <citation type="journal article" date="2017" name="Int. J. Parasitol.">
        <title>The genome of the protozoan parasite Cystoisospora suis and a reverse vaccinology approach to identify vaccine candidates.</title>
        <authorList>
            <person name="Palmieri N."/>
            <person name="Shrestha A."/>
            <person name="Ruttkowski B."/>
            <person name="Beck T."/>
            <person name="Vogl C."/>
            <person name="Tomley F."/>
            <person name="Blake D.P."/>
            <person name="Joachim A."/>
        </authorList>
    </citation>
    <scope>NUCLEOTIDE SEQUENCE [LARGE SCALE GENOMIC DNA]</scope>
    <source>
        <strain evidence="1 2">Wien I</strain>
    </source>
</reference>
<proteinExistence type="predicted"/>
<comment type="caution">
    <text evidence="1">The sequence shown here is derived from an EMBL/GenBank/DDBJ whole genome shotgun (WGS) entry which is preliminary data.</text>
</comment>
<gene>
    <name evidence="1" type="ORF">CSUI_009278</name>
</gene>
<dbReference type="Proteomes" id="UP000221165">
    <property type="component" value="Unassembled WGS sequence"/>
</dbReference>
<protein>
    <submittedName>
        <fullName evidence="1">Uncharacterized protein</fullName>
    </submittedName>
</protein>
<dbReference type="AlphaFoldDB" id="A0A2C6KKF6"/>
<accession>A0A2C6KKF6</accession>
<name>A0A2C6KKF6_9APIC</name>
<keyword evidence="2" id="KW-1185">Reference proteome</keyword>
<dbReference type="EMBL" id="MIGC01005487">
    <property type="protein sequence ID" value="PHJ16904.1"/>
    <property type="molecule type" value="Genomic_DNA"/>
</dbReference>
<sequence length="146" mass="16300">MHFSSTCWGRGLCNPTEMCQDRMCYISRHSGMQLRRWILTSSPKVPRFLDTLGCVRGLIPSLQEPGAFKFPNTLGSVWVLNFDSSNRKCSSFPTLSDVFGARGLTPKSGKGGFPVRRCAGRVCSERRLLKVPDLEVCPVLALDFRV</sequence>
<dbReference type="VEuPathDB" id="ToxoDB:CSUI_009278"/>
<evidence type="ECO:0000313" key="1">
    <source>
        <dbReference type="EMBL" id="PHJ16904.1"/>
    </source>
</evidence>
<organism evidence="1 2">
    <name type="scientific">Cystoisospora suis</name>
    <dbReference type="NCBI Taxonomy" id="483139"/>
    <lineage>
        <taxon>Eukaryota</taxon>
        <taxon>Sar</taxon>
        <taxon>Alveolata</taxon>
        <taxon>Apicomplexa</taxon>
        <taxon>Conoidasida</taxon>
        <taxon>Coccidia</taxon>
        <taxon>Eucoccidiorida</taxon>
        <taxon>Eimeriorina</taxon>
        <taxon>Sarcocystidae</taxon>
        <taxon>Cystoisospora</taxon>
    </lineage>
</organism>
<dbReference type="RefSeq" id="XP_067918629.1">
    <property type="nucleotide sequence ID" value="XM_068069394.1"/>
</dbReference>